<sequence length="461" mass="52605">MNGLEKKIRDFIHTNQLLVSGQRVLVACSGGVDSVALLLLLTSLRTTFQIEIAVAHVDHMLRGEQSAEDGHFVKTICEELSIPFFGGHVPVPDILAEDGGNMQDVCRTGRYAFFSKVMQAENYSVLATAHHAEDQLETVLMQLSRGAHPVGILAEREMKGGTVIRPLLPAMKKELKDYVHENNLYFREDPSNASNAYLRNRLRHHVAPLLLAENSAAAINAVKMTMTLQNDEKLLDSLTNEQFKEIVSYTDKGFPTFSIKMFSSMHTALQTRFIPLVLKYIYNREIIPLEYSASLLNTLHQQLLSDRGNVTIDLPGGYRFKREYDRVTFLKTFENELNPMTMLPMGEWTKWGQTLLYWNSVDEDVESASESWYFNIPDSDLPLYVRSRHDGDRILLPGMTQPKRLSRLFIDEKIGADKRRELPVLITAKGEICAVPGIRYGIQFRKSHTEQDQYIFRMKEF</sequence>
<dbReference type="InterPro" id="IPR012796">
    <property type="entry name" value="Lysidine-tRNA-synth_C"/>
</dbReference>
<evidence type="ECO:0000313" key="11">
    <source>
        <dbReference type="Proteomes" id="UP000626786"/>
    </source>
</evidence>
<dbReference type="NCBIfam" id="TIGR02433">
    <property type="entry name" value="lysidine_TilS_C"/>
    <property type="match status" value="1"/>
</dbReference>
<dbReference type="NCBIfam" id="TIGR02432">
    <property type="entry name" value="lysidine_TilS_N"/>
    <property type="match status" value="1"/>
</dbReference>
<evidence type="ECO:0000256" key="7">
    <source>
        <dbReference type="ARBA" id="ARBA00048539"/>
    </source>
</evidence>
<dbReference type="Gene3D" id="3.40.50.620">
    <property type="entry name" value="HUPs"/>
    <property type="match status" value="1"/>
</dbReference>
<dbReference type="PANTHER" id="PTHR43033">
    <property type="entry name" value="TRNA(ILE)-LYSIDINE SYNTHASE-RELATED"/>
    <property type="match status" value="1"/>
</dbReference>
<dbReference type="PANTHER" id="PTHR43033:SF1">
    <property type="entry name" value="TRNA(ILE)-LYSIDINE SYNTHASE-RELATED"/>
    <property type="match status" value="1"/>
</dbReference>
<dbReference type="SMART" id="SM00977">
    <property type="entry name" value="TilS_C"/>
    <property type="match status" value="1"/>
</dbReference>
<dbReference type="InterPro" id="IPR012094">
    <property type="entry name" value="tRNA_Ile_lys_synt"/>
</dbReference>
<reference evidence="10 11" key="1">
    <citation type="submission" date="2020-08" db="EMBL/GenBank/DDBJ databases">
        <title>A Genomic Blueprint of the Chicken Gut Microbiome.</title>
        <authorList>
            <person name="Gilroy R."/>
            <person name="Ravi A."/>
            <person name="Getino M."/>
            <person name="Pursley I."/>
            <person name="Horton D.L."/>
            <person name="Alikhan N.-F."/>
            <person name="Baker D."/>
            <person name="Gharbi K."/>
            <person name="Hall N."/>
            <person name="Watson M."/>
            <person name="Adriaenssens E.M."/>
            <person name="Foster-Nyarko E."/>
            <person name="Jarju S."/>
            <person name="Secka A."/>
            <person name="Antonio M."/>
            <person name="Oren A."/>
            <person name="Chaudhuri R."/>
            <person name="La Ragione R.M."/>
            <person name="Hildebrand F."/>
            <person name="Pallen M.J."/>
        </authorList>
    </citation>
    <scope>NUCLEOTIDE SEQUENCE [LARGE SCALE GENOMIC DNA]</scope>
    <source>
        <strain evidence="10 11">Sa2YVA2</strain>
    </source>
</reference>
<feature type="domain" description="Lysidine-tRNA(Ile) synthetase C-terminal" evidence="9">
    <location>
        <begin position="383"/>
        <end position="456"/>
    </location>
</feature>
<keyword evidence="6 8" id="KW-0067">ATP-binding</keyword>
<evidence type="ECO:0000256" key="4">
    <source>
        <dbReference type="ARBA" id="ARBA00022694"/>
    </source>
</evidence>
<keyword evidence="5 8" id="KW-0547">Nucleotide-binding</keyword>
<protein>
    <recommendedName>
        <fullName evidence="8">tRNA(Ile)-lysidine synthase</fullName>
        <ecNumber evidence="8">6.3.4.19</ecNumber>
    </recommendedName>
    <alternativeName>
        <fullName evidence="8">tRNA(Ile)-2-lysyl-cytidine synthase</fullName>
    </alternativeName>
    <alternativeName>
        <fullName evidence="8">tRNA(Ile)-lysidine synthetase</fullName>
    </alternativeName>
</protein>
<comment type="caution">
    <text evidence="10">The sequence shown here is derived from an EMBL/GenBank/DDBJ whole genome shotgun (WGS) entry which is preliminary data.</text>
</comment>
<evidence type="ECO:0000313" key="10">
    <source>
        <dbReference type="EMBL" id="MBD7986342.1"/>
    </source>
</evidence>
<dbReference type="Pfam" id="PF01171">
    <property type="entry name" value="ATP_bind_3"/>
    <property type="match status" value="1"/>
</dbReference>
<organism evidence="10 11">
    <name type="scientific">Sporosarcina quadrami</name>
    <dbReference type="NCBI Taxonomy" id="2762234"/>
    <lineage>
        <taxon>Bacteria</taxon>
        <taxon>Bacillati</taxon>
        <taxon>Bacillota</taxon>
        <taxon>Bacilli</taxon>
        <taxon>Bacillales</taxon>
        <taxon>Caryophanaceae</taxon>
        <taxon>Sporosarcina</taxon>
    </lineage>
</organism>
<evidence type="ECO:0000256" key="6">
    <source>
        <dbReference type="ARBA" id="ARBA00022840"/>
    </source>
</evidence>
<comment type="domain">
    <text evidence="8">The N-terminal region contains the highly conserved SGGXDS motif, predicted to be a P-loop motif involved in ATP binding.</text>
</comment>
<dbReference type="SUPFAM" id="SSF52402">
    <property type="entry name" value="Adenine nucleotide alpha hydrolases-like"/>
    <property type="match status" value="1"/>
</dbReference>
<keyword evidence="2 8" id="KW-0963">Cytoplasm</keyword>
<evidence type="ECO:0000256" key="1">
    <source>
        <dbReference type="ARBA" id="ARBA00004496"/>
    </source>
</evidence>
<dbReference type="CDD" id="cd01992">
    <property type="entry name" value="TilS_N"/>
    <property type="match status" value="1"/>
</dbReference>
<name>A0ABR8UE85_9BACL</name>
<evidence type="ECO:0000256" key="2">
    <source>
        <dbReference type="ARBA" id="ARBA00022490"/>
    </source>
</evidence>
<dbReference type="EMBL" id="JACSQN010000029">
    <property type="protein sequence ID" value="MBD7986342.1"/>
    <property type="molecule type" value="Genomic_DNA"/>
</dbReference>
<accession>A0ABR8UE85</accession>
<dbReference type="InterPro" id="IPR011063">
    <property type="entry name" value="TilS/TtcA_N"/>
</dbReference>
<evidence type="ECO:0000256" key="3">
    <source>
        <dbReference type="ARBA" id="ARBA00022598"/>
    </source>
</evidence>
<dbReference type="InterPro" id="IPR014729">
    <property type="entry name" value="Rossmann-like_a/b/a_fold"/>
</dbReference>
<feature type="binding site" evidence="8">
    <location>
        <begin position="29"/>
        <end position="34"/>
    </location>
    <ligand>
        <name>ATP</name>
        <dbReference type="ChEBI" id="CHEBI:30616"/>
    </ligand>
</feature>
<evidence type="ECO:0000259" key="9">
    <source>
        <dbReference type="SMART" id="SM00977"/>
    </source>
</evidence>
<keyword evidence="3 8" id="KW-0436">Ligase</keyword>
<dbReference type="HAMAP" id="MF_01161">
    <property type="entry name" value="tRNA_Ile_lys_synt"/>
    <property type="match status" value="1"/>
</dbReference>
<dbReference type="RefSeq" id="WP_191696166.1">
    <property type="nucleotide sequence ID" value="NZ_JACSQN010000029.1"/>
</dbReference>
<dbReference type="SUPFAM" id="SSF82829">
    <property type="entry name" value="MesJ substrate recognition domain-like"/>
    <property type="match status" value="1"/>
</dbReference>
<gene>
    <name evidence="8 10" type="primary">tilS</name>
    <name evidence="10" type="ORF">H9649_17360</name>
</gene>
<comment type="function">
    <text evidence="8">Ligates lysine onto the cytidine present at position 34 of the AUA codon-specific tRNA(Ile) that contains the anticodon CAU, in an ATP-dependent manner. Cytidine is converted to lysidine, thus changing the amino acid specificity of the tRNA from methionine to isoleucine.</text>
</comment>
<evidence type="ECO:0000256" key="8">
    <source>
        <dbReference type="HAMAP-Rule" id="MF_01161"/>
    </source>
</evidence>
<dbReference type="InterPro" id="IPR012795">
    <property type="entry name" value="tRNA_Ile_lys_synt_N"/>
</dbReference>
<keyword evidence="4 8" id="KW-0819">tRNA processing</keyword>
<dbReference type="Pfam" id="PF11734">
    <property type="entry name" value="TilS_C"/>
    <property type="match status" value="1"/>
</dbReference>
<proteinExistence type="inferred from homology"/>
<dbReference type="EC" id="6.3.4.19" evidence="8"/>
<comment type="subcellular location">
    <subcellularLocation>
        <location evidence="1 8">Cytoplasm</location>
    </subcellularLocation>
</comment>
<dbReference type="SUPFAM" id="SSF56037">
    <property type="entry name" value="PheT/TilS domain"/>
    <property type="match status" value="1"/>
</dbReference>
<dbReference type="GO" id="GO:0032267">
    <property type="term" value="F:tRNA(Ile)-lysidine synthase activity"/>
    <property type="evidence" value="ECO:0007669"/>
    <property type="project" value="UniProtKB-EC"/>
</dbReference>
<comment type="similarity">
    <text evidence="8">Belongs to the tRNA(Ile)-lysidine synthase family.</text>
</comment>
<evidence type="ECO:0000256" key="5">
    <source>
        <dbReference type="ARBA" id="ARBA00022741"/>
    </source>
</evidence>
<dbReference type="Proteomes" id="UP000626786">
    <property type="component" value="Unassembled WGS sequence"/>
</dbReference>
<dbReference type="Gene3D" id="3.30.465.60">
    <property type="match status" value="1"/>
</dbReference>
<keyword evidence="11" id="KW-1185">Reference proteome</keyword>
<comment type="catalytic activity">
    <reaction evidence="7 8">
        <text>cytidine(34) in tRNA(Ile2) + L-lysine + ATP = lysidine(34) in tRNA(Ile2) + AMP + diphosphate + H(+)</text>
        <dbReference type="Rhea" id="RHEA:43744"/>
        <dbReference type="Rhea" id="RHEA-COMP:10625"/>
        <dbReference type="Rhea" id="RHEA-COMP:10670"/>
        <dbReference type="ChEBI" id="CHEBI:15378"/>
        <dbReference type="ChEBI" id="CHEBI:30616"/>
        <dbReference type="ChEBI" id="CHEBI:32551"/>
        <dbReference type="ChEBI" id="CHEBI:33019"/>
        <dbReference type="ChEBI" id="CHEBI:82748"/>
        <dbReference type="ChEBI" id="CHEBI:83665"/>
        <dbReference type="ChEBI" id="CHEBI:456215"/>
        <dbReference type="EC" id="6.3.4.19"/>
    </reaction>
</comment>